<dbReference type="Proteomes" id="UP000002274">
    <property type="component" value="Chromosome"/>
</dbReference>
<name>A2C8Z4_PROM3</name>
<dbReference type="GO" id="GO:0051119">
    <property type="term" value="F:sugar transmembrane transporter activity"/>
    <property type="evidence" value="ECO:0007669"/>
    <property type="project" value="InterPro"/>
</dbReference>
<dbReference type="HOGENOM" id="CLU_135915_1_1_3"/>
<feature type="transmembrane region" description="Helical" evidence="5">
    <location>
        <begin position="66"/>
        <end position="88"/>
    </location>
</feature>
<dbReference type="GO" id="GO:0016020">
    <property type="term" value="C:membrane"/>
    <property type="evidence" value="ECO:0007669"/>
    <property type="project" value="UniProtKB-SubCell"/>
</dbReference>
<evidence type="ECO:0000256" key="2">
    <source>
        <dbReference type="ARBA" id="ARBA00022692"/>
    </source>
</evidence>
<organism evidence="6 7">
    <name type="scientific">Prochlorococcus marinus (strain MIT 9303)</name>
    <dbReference type="NCBI Taxonomy" id="59922"/>
    <lineage>
        <taxon>Bacteria</taxon>
        <taxon>Bacillati</taxon>
        <taxon>Cyanobacteriota</taxon>
        <taxon>Cyanophyceae</taxon>
        <taxon>Synechococcales</taxon>
        <taxon>Prochlorococcaceae</taxon>
        <taxon>Prochlorococcus</taxon>
    </lineage>
</organism>
<evidence type="ECO:0008006" key="8">
    <source>
        <dbReference type="Google" id="ProtNLM"/>
    </source>
</evidence>
<reference evidence="6 7" key="1">
    <citation type="journal article" date="2007" name="PLoS Genet.">
        <title>Patterns and implications of gene gain and loss in the evolution of Prochlorococcus.</title>
        <authorList>
            <person name="Kettler G.C."/>
            <person name="Martiny A.C."/>
            <person name="Huang K."/>
            <person name="Zucker J."/>
            <person name="Coleman M.L."/>
            <person name="Rodrigue S."/>
            <person name="Chen F."/>
            <person name="Lapidus A."/>
            <person name="Ferriera S."/>
            <person name="Johnson J."/>
            <person name="Steglich C."/>
            <person name="Church G.M."/>
            <person name="Richardson P."/>
            <person name="Chisholm S.W."/>
        </authorList>
    </citation>
    <scope>NUCLEOTIDE SEQUENCE [LARGE SCALE GENOMIC DNA]</scope>
    <source>
        <strain evidence="6 7">MIT 9303</strain>
    </source>
</reference>
<evidence type="ECO:0000256" key="5">
    <source>
        <dbReference type="SAM" id="Phobius"/>
    </source>
</evidence>
<dbReference type="AlphaFoldDB" id="A2C8Z4"/>
<dbReference type="EMBL" id="CP000554">
    <property type="protein sequence ID" value="ABM77954.1"/>
    <property type="molecule type" value="Genomic_DNA"/>
</dbReference>
<keyword evidence="3 5" id="KW-1133">Transmembrane helix</keyword>
<dbReference type="Pfam" id="PF04193">
    <property type="entry name" value="PQ-loop"/>
    <property type="match status" value="1"/>
</dbReference>
<keyword evidence="4 5" id="KW-0472">Membrane</keyword>
<dbReference type="RefSeq" id="WP_011825852.1">
    <property type="nucleotide sequence ID" value="NC_008820.1"/>
</dbReference>
<feature type="transmembrane region" description="Helical" evidence="5">
    <location>
        <begin position="41"/>
        <end position="60"/>
    </location>
</feature>
<evidence type="ECO:0000256" key="1">
    <source>
        <dbReference type="ARBA" id="ARBA00004141"/>
    </source>
</evidence>
<dbReference type="BioCyc" id="PMAR59922:G1G80-1053-MONOMER"/>
<dbReference type="InterPro" id="IPR006603">
    <property type="entry name" value="PQ-loop_rpt"/>
</dbReference>
<dbReference type="STRING" id="59922.P9303_12051"/>
<comment type="subcellular location">
    <subcellularLocation>
        <location evidence="1">Membrane</location>
        <topology evidence="1">Multi-pass membrane protein</topology>
    </subcellularLocation>
</comment>
<dbReference type="InterPro" id="IPR047662">
    <property type="entry name" value="SemiSWEET"/>
</dbReference>
<dbReference type="Gene3D" id="1.20.1280.290">
    <property type="match status" value="1"/>
</dbReference>
<proteinExistence type="predicted"/>
<sequence>MGIDQLITPNTFGFIAAALTTIAFIPQVIKTWKSKKADDVSIVMLLMFITGLLFWIIYAIETNALPVLIANIITFILNVTILTLKLIYGKQPSTAG</sequence>
<dbReference type="KEGG" id="pmf:P9303_12051"/>
<evidence type="ECO:0000256" key="3">
    <source>
        <dbReference type="ARBA" id="ARBA00022989"/>
    </source>
</evidence>
<keyword evidence="2 5" id="KW-0812">Transmembrane</keyword>
<gene>
    <name evidence="6" type="ordered locus">P9303_12051</name>
</gene>
<evidence type="ECO:0000313" key="6">
    <source>
        <dbReference type="EMBL" id="ABM77954.1"/>
    </source>
</evidence>
<feature type="transmembrane region" description="Helical" evidence="5">
    <location>
        <begin position="12"/>
        <end position="29"/>
    </location>
</feature>
<accession>A2C8Z4</accession>
<evidence type="ECO:0000256" key="4">
    <source>
        <dbReference type="ARBA" id="ARBA00023136"/>
    </source>
</evidence>
<protein>
    <recommendedName>
        <fullName evidence="8">PQ loop repeat</fullName>
    </recommendedName>
</protein>
<evidence type="ECO:0000313" key="7">
    <source>
        <dbReference type="Proteomes" id="UP000002274"/>
    </source>
</evidence>
<dbReference type="NCBIfam" id="NF037968">
    <property type="entry name" value="SemiSWEET_2"/>
    <property type="match status" value="1"/>
</dbReference>